<feature type="compositionally biased region" description="Polar residues" evidence="1">
    <location>
        <begin position="294"/>
        <end position="304"/>
    </location>
</feature>
<feature type="compositionally biased region" description="Polar residues" evidence="1">
    <location>
        <begin position="439"/>
        <end position="453"/>
    </location>
</feature>
<organism evidence="4 5">
    <name type="scientific">Corynebacterium belfantii</name>
    <dbReference type="NCBI Taxonomy" id="2014537"/>
    <lineage>
        <taxon>Bacteria</taxon>
        <taxon>Bacillati</taxon>
        <taxon>Actinomycetota</taxon>
        <taxon>Actinomycetes</taxon>
        <taxon>Mycobacteriales</taxon>
        <taxon>Corynebacteriaceae</taxon>
        <taxon>Corynebacterium</taxon>
    </lineage>
</organism>
<feature type="region of interest" description="Disordered" evidence="1">
    <location>
        <begin position="294"/>
        <end position="326"/>
    </location>
</feature>
<keyword evidence="2" id="KW-0472">Membrane</keyword>
<evidence type="ECO:0008006" key="6">
    <source>
        <dbReference type="Google" id="ProtNLM"/>
    </source>
</evidence>
<feature type="transmembrane region" description="Helical" evidence="2">
    <location>
        <begin position="834"/>
        <end position="855"/>
    </location>
</feature>
<feature type="region of interest" description="Disordered" evidence="1">
    <location>
        <begin position="866"/>
        <end position="910"/>
    </location>
</feature>
<evidence type="ECO:0000256" key="1">
    <source>
        <dbReference type="SAM" id="MobiDB-lite"/>
    </source>
</evidence>
<dbReference type="Pfam" id="PF19516">
    <property type="entry name" value="DUF6049"/>
    <property type="match status" value="1"/>
</dbReference>
<evidence type="ECO:0000313" key="4">
    <source>
        <dbReference type="EMBL" id="MBG9353540.1"/>
    </source>
</evidence>
<dbReference type="RefSeq" id="WP_196977937.1">
    <property type="nucleotide sequence ID" value="NZ_JADQUD010000008.1"/>
</dbReference>
<gene>
    <name evidence="4" type="ORF">I4J41_02625</name>
</gene>
<proteinExistence type="predicted"/>
<dbReference type="Proteomes" id="UP000615580">
    <property type="component" value="Unassembled WGS sequence"/>
</dbReference>
<feature type="compositionally biased region" description="Low complexity" evidence="1">
    <location>
        <begin position="454"/>
        <end position="465"/>
    </location>
</feature>
<protein>
    <recommendedName>
        <fullName evidence="6">Secreted protein</fullName>
    </recommendedName>
</protein>
<comment type="caution">
    <text evidence="4">The sequence shown here is derived from an EMBL/GenBank/DDBJ whole genome shotgun (WGS) entry which is preliminary data.</text>
</comment>
<sequence length="910" mass="95381">MSRNLRLATSTVSVAAASVAALAAPVAVPVVFAPQARADALPASPSDDTWRDQWVNPELRTVDSNAAVTFEITHVDSQVALGAAVELSLTVTNNSTDMLSAGSVSIAARNAAAVSDVASARTVLAGDSGAFGPSAVVGRIDSSLAPGESTQVKVQVPVSSTTADGLRISQPGIYPVWVGLTTASGEQFSSQRFLLNAKDPHAEAVPRSVSPLSIVAPVTADVDIVGGETGEAPERAPLILRSEQLAESMRAGGELAELVDALSVAVDNEALRRATCVALDPQLIDVASRMSNGYSVGNSRPSSVSDKKRLRDSWSKDDTKASLTPGQGVQDAAQWLDKVRALARDTCIVAMPWANADLDAVAKTNNPWLMREAVQRGSAVLEDVVGVQPEPNIVIPGSGYVSPDAAKSLGWADQSQGTGGDINAAWEASVQGPSPVDASPNTPDSRASLDSVNSSAPTATAPTPSVPVSVLVADNTVWQVPQSGRFGMLAPGIRSVTYQGSLAATLAQAATHPITVGYGNEAARFDYSLDSAATRSATAASAVTLAVAANRQELPSSAAEAVDTGDDTLEQSHKVSADPLLMMLPAGQSQPRAWLESAAAALDSHAAVPMTLKDYVSTSAQQEEELGARARDFGDAHAPDFGAPYSDPTVVSDTEILRVRQQSDYTNDLTRLMVSDPAIAVTPYNFTAPLRQDLLRTIGMKKRRSMATFDKSVADSHTIANENRDALTELRSSVTLLPPGNVYTRFSDSSPLLIAAKNGLPLPVDARIRFTGPQGASLKLDDHVVIPAKGSITLQMTANLPSDDSRTDLKLWLATPSGAAISNPVDIGVQTQRGLLSTGGAVSAAILVLFAFLFLRFFKKKRREAQEVAQPEEAEVTGSSSAHVPQLGRHRQQHRSSKDPSEDSTDDDSP</sequence>
<evidence type="ECO:0000313" key="5">
    <source>
        <dbReference type="Proteomes" id="UP000615580"/>
    </source>
</evidence>
<feature type="compositionally biased region" description="Basic and acidic residues" evidence="1">
    <location>
        <begin position="305"/>
        <end position="320"/>
    </location>
</feature>
<feature type="region of interest" description="Disordered" evidence="1">
    <location>
        <begin position="430"/>
        <end position="465"/>
    </location>
</feature>
<reference evidence="4 5" key="1">
    <citation type="journal article" date="2020" name="J. Clin. Microbiol.">
        <title>Assessing the Genetic Diversity of Austrian Corynebacterium diphtheriae Clinical Isolates, 2011-2019.</title>
        <authorList>
            <person name="Schaeffer J."/>
            <person name="Huhulescu S."/>
            <person name="Stoeger A."/>
            <person name="Allerberger F."/>
            <person name="Ruppitsch W."/>
        </authorList>
    </citation>
    <scope>NUCLEOTIDE SEQUENCE [LARGE SCALE GENOMIC DNA]</scope>
    <source>
        <strain evidence="4 5">04-17</strain>
    </source>
</reference>
<keyword evidence="2" id="KW-0812">Transmembrane</keyword>
<name>A0ABS0LA50_9CORY</name>
<keyword evidence="3" id="KW-0732">Signal</keyword>
<feature type="chain" id="PRO_5046542382" description="Secreted protein" evidence="3">
    <location>
        <begin position="24"/>
        <end position="910"/>
    </location>
</feature>
<evidence type="ECO:0000256" key="3">
    <source>
        <dbReference type="SAM" id="SignalP"/>
    </source>
</evidence>
<feature type="signal peptide" evidence="3">
    <location>
        <begin position="1"/>
        <end position="23"/>
    </location>
</feature>
<dbReference type="EMBL" id="JADQUG010000006">
    <property type="protein sequence ID" value="MBG9353540.1"/>
    <property type="molecule type" value="Genomic_DNA"/>
</dbReference>
<dbReference type="InterPro" id="IPR046112">
    <property type="entry name" value="DUF6049"/>
</dbReference>
<accession>A0ABS0LA50</accession>
<evidence type="ECO:0000256" key="2">
    <source>
        <dbReference type="SAM" id="Phobius"/>
    </source>
</evidence>
<keyword evidence="2" id="KW-1133">Transmembrane helix</keyword>
<keyword evidence="5" id="KW-1185">Reference proteome</keyword>